<accession>A0A8H7DKE4</accession>
<dbReference type="AlphaFoldDB" id="A0A8H7DKE4"/>
<keyword evidence="3" id="KW-1185">Reference proteome</keyword>
<comment type="caution">
    <text evidence="2">The sequence shown here is derived from an EMBL/GenBank/DDBJ whole genome shotgun (WGS) entry which is preliminary data.</text>
</comment>
<name>A0A8H7DKE4_9AGAR</name>
<gene>
    <name evidence="2" type="ORF">MSAN_00081500</name>
</gene>
<evidence type="ECO:0000313" key="2">
    <source>
        <dbReference type="EMBL" id="KAF7376647.1"/>
    </source>
</evidence>
<proteinExistence type="predicted"/>
<evidence type="ECO:0000313" key="3">
    <source>
        <dbReference type="Proteomes" id="UP000623467"/>
    </source>
</evidence>
<protein>
    <submittedName>
        <fullName evidence="2">Uncharacterized protein</fullName>
    </submittedName>
</protein>
<sequence length="197" mass="21334">MNSSTASNSSSYSLASPLPSPVSPSSLTVETPSLGDALLPRPKRGAPARCTRIEAEGTEEEGQERTARPGPLRGVVGQFRTAHPPLSHSPPTPIHSPTYPFILCFSTIIPYHRNPLGHAHHPSPTFRHLRFELLDHPATFRRAGDETKGVLYSTPQNLLVVTVHAPGFSVVEECLCLSPSFSLSSLECIFIQAGQKH</sequence>
<evidence type="ECO:0000256" key="1">
    <source>
        <dbReference type="SAM" id="MobiDB-lite"/>
    </source>
</evidence>
<organism evidence="2 3">
    <name type="scientific">Mycena sanguinolenta</name>
    <dbReference type="NCBI Taxonomy" id="230812"/>
    <lineage>
        <taxon>Eukaryota</taxon>
        <taxon>Fungi</taxon>
        <taxon>Dikarya</taxon>
        <taxon>Basidiomycota</taxon>
        <taxon>Agaricomycotina</taxon>
        <taxon>Agaricomycetes</taxon>
        <taxon>Agaricomycetidae</taxon>
        <taxon>Agaricales</taxon>
        <taxon>Marasmiineae</taxon>
        <taxon>Mycenaceae</taxon>
        <taxon>Mycena</taxon>
    </lineage>
</organism>
<reference evidence="2" key="1">
    <citation type="submission" date="2020-05" db="EMBL/GenBank/DDBJ databases">
        <title>Mycena genomes resolve the evolution of fungal bioluminescence.</title>
        <authorList>
            <person name="Tsai I.J."/>
        </authorList>
    </citation>
    <scope>NUCLEOTIDE SEQUENCE</scope>
    <source>
        <strain evidence="2">160909Yilan</strain>
    </source>
</reference>
<feature type="region of interest" description="Disordered" evidence="1">
    <location>
        <begin position="1"/>
        <end position="75"/>
    </location>
</feature>
<dbReference type="EMBL" id="JACAZH010000001">
    <property type="protein sequence ID" value="KAF7376647.1"/>
    <property type="molecule type" value="Genomic_DNA"/>
</dbReference>
<feature type="compositionally biased region" description="Low complexity" evidence="1">
    <location>
        <begin position="1"/>
        <end position="34"/>
    </location>
</feature>
<dbReference type="Proteomes" id="UP000623467">
    <property type="component" value="Unassembled WGS sequence"/>
</dbReference>